<reference evidence="3" key="1">
    <citation type="submission" date="2019-11" db="EMBL/GenBank/DDBJ databases">
        <authorList>
            <person name="Liu Y."/>
            <person name="Hou J."/>
            <person name="Li T.-Q."/>
            <person name="Guan C.-H."/>
            <person name="Wu X."/>
            <person name="Wu H.-Z."/>
            <person name="Ling F."/>
            <person name="Zhang R."/>
            <person name="Shi X.-G."/>
            <person name="Ren J.-P."/>
            <person name="Chen E.-F."/>
            <person name="Sun J.-M."/>
        </authorList>
    </citation>
    <scope>NUCLEOTIDE SEQUENCE</scope>
    <source>
        <strain evidence="3">Adult_tree_wgs_1</strain>
        <tissue evidence="3">Leaves</tissue>
    </source>
</reference>
<sequence length="522" mass="57738">MEGDSPPTTALLRPRRRSSPPLFDPVILIILLPILALCIIFFVVPSFFSYSSQILRPASIFFQSSQILRPNPVRRGWDSLTVVLVLFAILCGVFARKNDDESTTTTTSTDETNTYVASSSTVRSQSLDSNQWYEYSDETVDNNFPMVGQPGSGSGRLRRNSSSYPDLRQLPAYETDDYRFRFSDDFEVNRYRSPPSEHIRRRAWGSEAERDGFGVKIIPVDTFVVRPSSPPPPPDKYPAPPSPAPPAVDLKPRRSFRSVAHEKRSESESKSEFKKSRSPYAPQTPPPPPPPPMTHRSKSEGKKSGSAKEIATAIANSFYSQGKRKRKHRARSCYDESHHSSPDSSTHSASMHSIRSLSPPPQPVTDSSRRRNSTNSGRPPLPTKARSYYEAEDYLTSGAQSPLIPIPSQPPPSSFKIAATTVVARGDALKDYVTTARSSRRSSRVGSTAELSEDGDVSSAIDSSDEMDGGDSAGGPVSCPSPDVNMKADSFIARLKDEWRLERMNSMREKWDMGSDPGPRTL</sequence>
<feature type="compositionally biased region" description="Pro residues" evidence="1">
    <location>
        <begin position="228"/>
        <end position="246"/>
    </location>
</feature>
<feature type="compositionally biased region" description="Low complexity" evidence="1">
    <location>
        <begin position="103"/>
        <end position="114"/>
    </location>
</feature>
<organism evidence="3 4">
    <name type="scientific">Rhododendron simsii</name>
    <name type="common">Sims's rhododendron</name>
    <dbReference type="NCBI Taxonomy" id="118357"/>
    <lineage>
        <taxon>Eukaryota</taxon>
        <taxon>Viridiplantae</taxon>
        <taxon>Streptophyta</taxon>
        <taxon>Embryophyta</taxon>
        <taxon>Tracheophyta</taxon>
        <taxon>Spermatophyta</taxon>
        <taxon>Magnoliopsida</taxon>
        <taxon>eudicotyledons</taxon>
        <taxon>Gunneridae</taxon>
        <taxon>Pentapetalae</taxon>
        <taxon>asterids</taxon>
        <taxon>Ericales</taxon>
        <taxon>Ericaceae</taxon>
        <taxon>Ericoideae</taxon>
        <taxon>Rhodoreae</taxon>
        <taxon>Rhododendron</taxon>
    </lineage>
</organism>
<feature type="transmembrane region" description="Helical" evidence="2">
    <location>
        <begin position="76"/>
        <end position="95"/>
    </location>
</feature>
<proteinExistence type="predicted"/>
<dbReference type="PANTHER" id="PTHR33098:SF71">
    <property type="entry name" value="HYDROXYPROLINE-RICH GLYCOPROTEIN FAMILY PROTEIN"/>
    <property type="match status" value="1"/>
</dbReference>
<dbReference type="Proteomes" id="UP000626092">
    <property type="component" value="Unassembled WGS sequence"/>
</dbReference>
<feature type="region of interest" description="Disordered" evidence="1">
    <location>
        <begin position="433"/>
        <end position="485"/>
    </location>
</feature>
<accession>A0A834LPZ9</accession>
<feature type="compositionally biased region" description="Low complexity" evidence="1">
    <location>
        <begin position="342"/>
        <end position="356"/>
    </location>
</feature>
<keyword evidence="2" id="KW-0812">Transmembrane</keyword>
<evidence type="ECO:0008006" key="5">
    <source>
        <dbReference type="Google" id="ProtNLM"/>
    </source>
</evidence>
<feature type="compositionally biased region" description="Pro residues" evidence="1">
    <location>
        <begin position="282"/>
        <end position="293"/>
    </location>
</feature>
<feature type="region of interest" description="Disordered" evidence="1">
    <location>
        <begin position="141"/>
        <end position="168"/>
    </location>
</feature>
<dbReference type="Pfam" id="PF05553">
    <property type="entry name" value="DUF761"/>
    <property type="match status" value="1"/>
</dbReference>
<dbReference type="AlphaFoldDB" id="A0A834LPZ9"/>
<feature type="transmembrane region" description="Helical" evidence="2">
    <location>
        <begin position="26"/>
        <end position="48"/>
    </location>
</feature>
<keyword evidence="4" id="KW-1185">Reference proteome</keyword>
<dbReference type="EMBL" id="WJXA01000005">
    <property type="protein sequence ID" value="KAF7143170.1"/>
    <property type="molecule type" value="Genomic_DNA"/>
</dbReference>
<dbReference type="InterPro" id="IPR008480">
    <property type="entry name" value="DUF761_pln"/>
</dbReference>
<evidence type="ECO:0000256" key="2">
    <source>
        <dbReference type="SAM" id="Phobius"/>
    </source>
</evidence>
<evidence type="ECO:0000313" key="3">
    <source>
        <dbReference type="EMBL" id="KAF7143170.1"/>
    </source>
</evidence>
<gene>
    <name evidence="3" type="ORF">RHSIM_Rhsim05G0013900</name>
</gene>
<feature type="region of interest" description="Disordered" evidence="1">
    <location>
        <begin position="100"/>
        <end position="122"/>
    </location>
</feature>
<dbReference type="OrthoDB" id="1929225at2759"/>
<feature type="compositionally biased region" description="Basic residues" evidence="1">
    <location>
        <begin position="322"/>
        <end position="331"/>
    </location>
</feature>
<evidence type="ECO:0000313" key="4">
    <source>
        <dbReference type="Proteomes" id="UP000626092"/>
    </source>
</evidence>
<feature type="compositionally biased region" description="Basic and acidic residues" evidence="1">
    <location>
        <begin position="259"/>
        <end position="275"/>
    </location>
</feature>
<name>A0A834LPZ9_RHOSS</name>
<feature type="compositionally biased region" description="Basic and acidic residues" evidence="1">
    <location>
        <begin position="332"/>
        <end position="341"/>
    </location>
</feature>
<protein>
    <recommendedName>
        <fullName evidence="5">Hydroxyproline-rich glycoprotein family protein</fullName>
    </recommendedName>
</protein>
<keyword evidence="2" id="KW-1133">Transmembrane helix</keyword>
<feature type="region of interest" description="Disordered" evidence="1">
    <location>
        <begin position="223"/>
        <end position="393"/>
    </location>
</feature>
<evidence type="ECO:0000256" key="1">
    <source>
        <dbReference type="SAM" id="MobiDB-lite"/>
    </source>
</evidence>
<comment type="caution">
    <text evidence="3">The sequence shown here is derived from an EMBL/GenBank/DDBJ whole genome shotgun (WGS) entry which is preliminary data.</text>
</comment>
<dbReference type="PANTHER" id="PTHR33098">
    <property type="entry name" value="COTTON FIBER (DUF761)"/>
    <property type="match status" value="1"/>
</dbReference>
<keyword evidence="2" id="KW-0472">Membrane</keyword>